<name>A0A4P9VHQ9_9GAMM</name>
<dbReference type="AlphaFoldDB" id="A0A4P9VHQ9"/>
<accession>A0A4P9VHQ9</accession>
<dbReference type="EMBL" id="NDXW01000001">
    <property type="protein sequence ID" value="RDH42718.1"/>
    <property type="molecule type" value="Genomic_DNA"/>
</dbReference>
<keyword evidence="1" id="KW-0732">Signal</keyword>
<proteinExistence type="predicted"/>
<evidence type="ECO:0000256" key="1">
    <source>
        <dbReference type="SAM" id="SignalP"/>
    </source>
</evidence>
<dbReference type="Proteomes" id="UP000257039">
    <property type="component" value="Unassembled WGS sequence"/>
</dbReference>
<sequence length="166" mass="19049">MKNTLKLTLLATVLCLHIPAHADTASHQAAAEELLKVMKVENMYEPLFSQYKTMFTSQLAQYAKDPATKAKVEKHVTQITSILQSELTWSAIKKDFVNIYMKHYNENELKEMTKFYQTPVGQKTINIMPTISKESMQIAQERAKKLTPQIQKISMDLIKSLNTEKK</sequence>
<comment type="caution">
    <text evidence="3">The sequence shown here is derived from an EMBL/GenBank/DDBJ whole genome shotgun (WGS) entry which is preliminary data.</text>
</comment>
<dbReference type="RefSeq" id="WP_094786176.1">
    <property type="nucleotide sequence ID" value="NZ_NDXW01000001.1"/>
</dbReference>
<feature type="chain" id="PRO_5020474086" evidence="1">
    <location>
        <begin position="23"/>
        <end position="166"/>
    </location>
</feature>
<feature type="domain" description="DUF2059" evidence="2">
    <location>
        <begin position="91"/>
        <end position="149"/>
    </location>
</feature>
<organism evidence="3 4">
    <name type="scientific">Zooshikella ganghwensis</name>
    <dbReference type="NCBI Taxonomy" id="202772"/>
    <lineage>
        <taxon>Bacteria</taxon>
        <taxon>Pseudomonadati</taxon>
        <taxon>Pseudomonadota</taxon>
        <taxon>Gammaproteobacteria</taxon>
        <taxon>Oceanospirillales</taxon>
        <taxon>Zooshikellaceae</taxon>
        <taxon>Zooshikella</taxon>
    </lineage>
</organism>
<gene>
    <name evidence="3" type="ORF">B9G39_04225</name>
</gene>
<evidence type="ECO:0000259" key="2">
    <source>
        <dbReference type="Pfam" id="PF09832"/>
    </source>
</evidence>
<feature type="signal peptide" evidence="1">
    <location>
        <begin position="1"/>
        <end position="22"/>
    </location>
</feature>
<keyword evidence="4" id="KW-1185">Reference proteome</keyword>
<dbReference type="InterPro" id="IPR018637">
    <property type="entry name" value="DUF2059"/>
</dbReference>
<evidence type="ECO:0000313" key="3">
    <source>
        <dbReference type="EMBL" id="RDH42718.1"/>
    </source>
</evidence>
<protein>
    <submittedName>
        <fullName evidence="3">DUF2059 domain-containing protein</fullName>
    </submittedName>
</protein>
<evidence type="ECO:0000313" key="4">
    <source>
        <dbReference type="Proteomes" id="UP000257039"/>
    </source>
</evidence>
<reference evidence="3 4" key="1">
    <citation type="submission" date="2017-04" db="EMBL/GenBank/DDBJ databases">
        <title>Draft genome sequence of Zooshikella ganghwensis VG4 isolated from Red Sea sediments.</title>
        <authorList>
            <person name="Rehman Z."/>
            <person name="Alam I."/>
            <person name="Kamau A."/>
            <person name="Bajic V."/>
            <person name="Leiknes T."/>
        </authorList>
    </citation>
    <scope>NUCLEOTIDE SEQUENCE [LARGE SCALE GENOMIC DNA]</scope>
    <source>
        <strain evidence="3 4">VG4</strain>
    </source>
</reference>
<dbReference type="Pfam" id="PF09832">
    <property type="entry name" value="DUF2059"/>
    <property type="match status" value="1"/>
</dbReference>